<dbReference type="RefSeq" id="WP_092700989.1">
    <property type="nucleotide sequence ID" value="NZ_FNQJ01000041.1"/>
</dbReference>
<dbReference type="CDD" id="cd03262">
    <property type="entry name" value="ABC_HisP_GlnQ"/>
    <property type="match status" value="1"/>
</dbReference>
<keyword evidence="11" id="KW-1185">Reference proteome</keyword>
<keyword evidence="6 10" id="KW-0067">ATP-binding</keyword>
<sequence length="246" mass="26741">MQVAAETVVHLQSVHKRFGALHVLRGVSFSVTKGQVVAIIGKSGSGKSTALRCINRLESVDEGQIRVCGHQVHDAGLDKRALRRDVGIVFQSYNLFPHLTVLQNITLGPTSVKRMPAAQARELALDVLARVGLADKAGSYPEQLSGGQQQRVAIARSLAMQPQVMLFDEVTSSLDPELTGEVLKVMEKLAAEGMTMILVTHEMAFARNVADQVIFMHQGQVWEQGDPEILANPSTPELRQFVGNGL</sequence>
<evidence type="ECO:0000256" key="6">
    <source>
        <dbReference type="ARBA" id="ARBA00022840"/>
    </source>
</evidence>
<dbReference type="PANTHER" id="PTHR43166">
    <property type="entry name" value="AMINO ACID IMPORT ATP-BINDING PROTEIN"/>
    <property type="match status" value="1"/>
</dbReference>
<dbReference type="InterPro" id="IPR027417">
    <property type="entry name" value="P-loop_NTPase"/>
</dbReference>
<evidence type="ECO:0000256" key="8">
    <source>
        <dbReference type="ARBA" id="ARBA00023136"/>
    </source>
</evidence>
<dbReference type="GO" id="GO:0005524">
    <property type="term" value="F:ATP binding"/>
    <property type="evidence" value="ECO:0007669"/>
    <property type="project" value="UniProtKB-KW"/>
</dbReference>
<evidence type="ECO:0000313" key="11">
    <source>
        <dbReference type="Proteomes" id="UP000199002"/>
    </source>
</evidence>
<keyword evidence="5" id="KW-0547">Nucleotide-binding</keyword>
<accession>A0A1H4EUB0</accession>
<comment type="similarity">
    <text evidence="2">Belongs to the ABC transporter superfamily.</text>
</comment>
<evidence type="ECO:0000256" key="4">
    <source>
        <dbReference type="ARBA" id="ARBA00022475"/>
    </source>
</evidence>
<dbReference type="InterPro" id="IPR050086">
    <property type="entry name" value="MetN_ABC_transporter-like"/>
</dbReference>
<keyword evidence="4" id="KW-1003">Cell membrane</keyword>
<evidence type="ECO:0000256" key="2">
    <source>
        <dbReference type="ARBA" id="ARBA00005417"/>
    </source>
</evidence>
<dbReference type="PIRSF" id="PIRSF039085">
    <property type="entry name" value="ABC_ATPase_HisP"/>
    <property type="match status" value="1"/>
</dbReference>
<dbReference type="STRING" id="592050.SAMN05421875_14115"/>
<dbReference type="InterPro" id="IPR030679">
    <property type="entry name" value="ABC_ATPase_HisP-typ"/>
</dbReference>
<dbReference type="AlphaFoldDB" id="A0A1H4EUB0"/>
<name>A0A1H4EUB0_9BURK</name>
<dbReference type="GeneID" id="34234258"/>
<dbReference type="Pfam" id="PF00005">
    <property type="entry name" value="ABC_tran"/>
    <property type="match status" value="1"/>
</dbReference>
<dbReference type="FunFam" id="3.40.50.300:FF:000020">
    <property type="entry name" value="Amino acid ABC transporter ATP-binding component"/>
    <property type="match status" value="1"/>
</dbReference>
<dbReference type="EMBL" id="FNQJ01000041">
    <property type="protein sequence ID" value="SEA88507.1"/>
    <property type="molecule type" value="Genomic_DNA"/>
</dbReference>
<dbReference type="PROSITE" id="PS00211">
    <property type="entry name" value="ABC_TRANSPORTER_1"/>
    <property type="match status" value="1"/>
</dbReference>
<gene>
    <name evidence="10" type="ORF">SAMN05421875_14115</name>
</gene>
<keyword evidence="7" id="KW-0029">Amino-acid transport</keyword>
<evidence type="ECO:0000256" key="3">
    <source>
        <dbReference type="ARBA" id="ARBA00022448"/>
    </source>
</evidence>
<dbReference type="GO" id="GO:0015424">
    <property type="term" value="F:ABC-type amino acid transporter activity"/>
    <property type="evidence" value="ECO:0007669"/>
    <property type="project" value="InterPro"/>
</dbReference>
<dbReference type="Proteomes" id="UP000199002">
    <property type="component" value="Unassembled WGS sequence"/>
</dbReference>
<evidence type="ECO:0000256" key="1">
    <source>
        <dbReference type="ARBA" id="ARBA00004202"/>
    </source>
</evidence>
<protein>
    <submittedName>
        <fullName evidence="10">Polar amino acid transport system ATP-binding protein</fullName>
    </submittedName>
</protein>
<comment type="subcellular location">
    <subcellularLocation>
        <location evidence="1">Cell membrane</location>
        <topology evidence="1">Peripheral membrane protein</topology>
    </subcellularLocation>
</comment>
<reference evidence="11" key="1">
    <citation type="submission" date="2016-10" db="EMBL/GenBank/DDBJ databases">
        <authorList>
            <person name="Varghese N."/>
            <person name="Submissions S."/>
        </authorList>
    </citation>
    <scope>NUCLEOTIDE SEQUENCE [LARGE SCALE GENOMIC DNA]</scope>
    <source>
        <strain evidence="11">DSM 25157</strain>
    </source>
</reference>
<organism evidence="10 11">
    <name type="scientific">Acidovorax soli</name>
    <dbReference type="NCBI Taxonomy" id="592050"/>
    <lineage>
        <taxon>Bacteria</taxon>
        <taxon>Pseudomonadati</taxon>
        <taxon>Pseudomonadota</taxon>
        <taxon>Betaproteobacteria</taxon>
        <taxon>Burkholderiales</taxon>
        <taxon>Comamonadaceae</taxon>
        <taxon>Acidovorax</taxon>
    </lineage>
</organism>
<evidence type="ECO:0000259" key="9">
    <source>
        <dbReference type="PROSITE" id="PS50893"/>
    </source>
</evidence>
<dbReference type="InterPro" id="IPR003593">
    <property type="entry name" value="AAA+_ATPase"/>
</dbReference>
<evidence type="ECO:0000256" key="5">
    <source>
        <dbReference type="ARBA" id="ARBA00022741"/>
    </source>
</evidence>
<dbReference type="PANTHER" id="PTHR43166:SF9">
    <property type="entry name" value="GLUTAMATE_ASPARTATE IMPORT ATP-BINDING PROTEIN GLTL"/>
    <property type="match status" value="1"/>
</dbReference>
<dbReference type="GO" id="GO:0005886">
    <property type="term" value="C:plasma membrane"/>
    <property type="evidence" value="ECO:0007669"/>
    <property type="project" value="UniProtKB-SubCell"/>
</dbReference>
<keyword evidence="3" id="KW-0813">Transport</keyword>
<dbReference type="SMART" id="SM00382">
    <property type="entry name" value="AAA"/>
    <property type="match status" value="1"/>
</dbReference>
<dbReference type="SUPFAM" id="SSF52540">
    <property type="entry name" value="P-loop containing nucleoside triphosphate hydrolases"/>
    <property type="match status" value="1"/>
</dbReference>
<evidence type="ECO:0000313" key="10">
    <source>
        <dbReference type="EMBL" id="SEA88507.1"/>
    </source>
</evidence>
<feature type="domain" description="ABC transporter" evidence="9">
    <location>
        <begin position="9"/>
        <end position="243"/>
    </location>
</feature>
<evidence type="ECO:0000256" key="7">
    <source>
        <dbReference type="ARBA" id="ARBA00022970"/>
    </source>
</evidence>
<dbReference type="GO" id="GO:0016887">
    <property type="term" value="F:ATP hydrolysis activity"/>
    <property type="evidence" value="ECO:0007669"/>
    <property type="project" value="InterPro"/>
</dbReference>
<proteinExistence type="inferred from homology"/>
<dbReference type="InterPro" id="IPR017871">
    <property type="entry name" value="ABC_transporter-like_CS"/>
</dbReference>
<dbReference type="Gene3D" id="3.40.50.300">
    <property type="entry name" value="P-loop containing nucleotide triphosphate hydrolases"/>
    <property type="match status" value="1"/>
</dbReference>
<keyword evidence="8" id="KW-0472">Membrane</keyword>
<dbReference type="PROSITE" id="PS50893">
    <property type="entry name" value="ABC_TRANSPORTER_2"/>
    <property type="match status" value="1"/>
</dbReference>
<dbReference type="InterPro" id="IPR003439">
    <property type="entry name" value="ABC_transporter-like_ATP-bd"/>
</dbReference>